<dbReference type="NCBIfam" id="TIGR04056">
    <property type="entry name" value="OMP_RagA_SusC"/>
    <property type="match status" value="1"/>
</dbReference>
<dbReference type="InterPro" id="IPR012910">
    <property type="entry name" value="Plug_dom"/>
</dbReference>
<keyword evidence="6 7" id="KW-0998">Cell outer membrane</keyword>
<name>A0A3N0EKX8_SINP1</name>
<evidence type="ECO:0000313" key="10">
    <source>
        <dbReference type="EMBL" id="RNL88556.1"/>
    </source>
</evidence>
<dbReference type="Gene3D" id="2.60.40.1120">
    <property type="entry name" value="Carboxypeptidase-like, regulatory domain"/>
    <property type="match status" value="1"/>
</dbReference>
<dbReference type="InterPro" id="IPR023996">
    <property type="entry name" value="TonB-dep_OMP_SusC/RagA"/>
</dbReference>
<evidence type="ECO:0000256" key="6">
    <source>
        <dbReference type="ARBA" id="ARBA00023237"/>
    </source>
</evidence>
<dbReference type="InterPro" id="IPR036942">
    <property type="entry name" value="Beta-barrel_TonB_sf"/>
</dbReference>
<evidence type="ECO:0000256" key="3">
    <source>
        <dbReference type="ARBA" id="ARBA00022452"/>
    </source>
</evidence>
<proteinExistence type="inferred from homology"/>
<dbReference type="EMBL" id="RJTM01000059">
    <property type="protein sequence ID" value="RNL88556.1"/>
    <property type="molecule type" value="Genomic_DNA"/>
</dbReference>
<comment type="caution">
    <text evidence="10">The sequence shown here is derived from an EMBL/GenBank/DDBJ whole genome shotgun (WGS) entry which is preliminary data.</text>
</comment>
<dbReference type="GO" id="GO:0009279">
    <property type="term" value="C:cell outer membrane"/>
    <property type="evidence" value="ECO:0007669"/>
    <property type="project" value="UniProtKB-SubCell"/>
</dbReference>
<sequence length="980" mass="107629">MILVFLPVFATVSPPIFNLQQQITGIVTDAEGLPLPGVNILIKGRGEGTFSDMNGAWAIRTSKGDTLVFSYIGFKTIEEAVGEQTAINIALMENVTSLEGVELNAGYYTVKERERTGNIAKVSAEEIELQPVVNPLQALQGRMAGVSIVQSSSVPGSAATIQIRGQNSLRPEGNLPLYVVDGVPINSSAITSGGILALGGIDPLNTINLSNIESIEVLKDADATSIYGSRGANGVVLITTKKGKSGKTTLNINMYSGAGKMSNTLKMLNTGQYLEMRGEAYTNDGVMPTETNAPDLLLWDQHRYTDWQEELLGGSAFITDIQASVSGGNANTSFTLGGAYHKEGVIFPGDFGYQKITGNFNLNHTSSNEKFRVNFSTNYGVDKNKLFNRSLFVRDVIVLPPNAPALYNERGELNWEGSTWVNPLGYLRKTLDVKSNNIVTNMVLRYRLFPGLELKTNLGYTNLYGEQVTKNPKSSNDPDIQTTNTSQQLNTKRRSWIVEPQLVFSQKIGGGHLETVIGGTFQKSSSGRLLISGEGYPDESMIGNLSAAENQSVLLQEDIDYAYTAVFGRIGYNFRKKYFINLTGRRDGSSRFGPNKRFANFGAIGGAWIFSKEPFVVNHLSFLSFGKLRGSYGTTGSDQIADYGYYDAYEPTVAGGLYPTQLANPDYSWEVNRKLEGAVELGFARDRILFSASWYRNRSSNQLIGYALPAMTGFTSIQANLPATVQNTGWELELMTHNIQSSGFNWKTSLNITYPKNRLVEFPGIEQSSYANTYHVGASLRSAILYQSVGVNPETGLYEVLDANEDGRFDFNDRTVIKDLGRQYFGGINNSISYKNIGLEFFVEFVKQQGRNQLSMFGTPGRLMENRPLEVMERWQQEGDMAGIQRFSQSATGNTAYTRAASSDLAIGDASFIRLKTLSLSYQIPPAYITRAGLNACKVYIHAQNLFTMTNYPGLDPQYPGNIQGMPALRTITGGVRLTF</sequence>
<dbReference type="InterPro" id="IPR037066">
    <property type="entry name" value="Plug_dom_sf"/>
</dbReference>
<dbReference type="NCBIfam" id="TIGR04057">
    <property type="entry name" value="SusC_RagA_signa"/>
    <property type="match status" value="1"/>
</dbReference>
<accession>A0A3N0EKX8</accession>
<dbReference type="SUPFAM" id="SSF56935">
    <property type="entry name" value="Porins"/>
    <property type="match status" value="1"/>
</dbReference>
<keyword evidence="2 7" id="KW-0813">Transport</keyword>
<evidence type="ECO:0000256" key="2">
    <source>
        <dbReference type="ARBA" id="ARBA00022448"/>
    </source>
</evidence>
<evidence type="ECO:0000256" key="8">
    <source>
        <dbReference type="SAM" id="MobiDB-lite"/>
    </source>
</evidence>
<protein>
    <submittedName>
        <fullName evidence="10">SusC/RagA family TonB-linked outer membrane protein</fullName>
    </submittedName>
</protein>
<dbReference type="PROSITE" id="PS52016">
    <property type="entry name" value="TONB_DEPENDENT_REC_3"/>
    <property type="match status" value="1"/>
</dbReference>
<reference evidence="10 11" key="1">
    <citation type="submission" date="2018-10" db="EMBL/GenBank/DDBJ databases">
        <title>Sinomicrobium pectinilyticum sp. nov., a pectinase-producing bacterium isolated from alkaline and saline soil, and emended description of the genus Sinomicrobium.</title>
        <authorList>
            <person name="Cheng B."/>
            <person name="Li C."/>
            <person name="Lai Q."/>
            <person name="Du M."/>
            <person name="Shao Z."/>
            <person name="Xu P."/>
            <person name="Yang C."/>
        </authorList>
    </citation>
    <scope>NUCLEOTIDE SEQUENCE [LARGE SCALE GENOMIC DNA]</scope>
    <source>
        <strain evidence="10 11">5DNS001</strain>
    </source>
</reference>
<evidence type="ECO:0000256" key="7">
    <source>
        <dbReference type="PROSITE-ProRule" id="PRU01360"/>
    </source>
</evidence>
<keyword evidence="5 7" id="KW-0472">Membrane</keyword>
<evidence type="ECO:0000313" key="11">
    <source>
        <dbReference type="Proteomes" id="UP000267469"/>
    </source>
</evidence>
<dbReference type="InterPro" id="IPR039426">
    <property type="entry name" value="TonB-dep_rcpt-like"/>
</dbReference>
<keyword evidence="4 7" id="KW-0812">Transmembrane</keyword>
<dbReference type="Pfam" id="PF07715">
    <property type="entry name" value="Plug"/>
    <property type="match status" value="1"/>
</dbReference>
<dbReference type="InterPro" id="IPR008969">
    <property type="entry name" value="CarboxyPept-like_regulatory"/>
</dbReference>
<keyword evidence="3 7" id="KW-1134">Transmembrane beta strand</keyword>
<dbReference type="InterPro" id="IPR023997">
    <property type="entry name" value="TonB-dep_OMP_SusC/RagA_CS"/>
</dbReference>
<evidence type="ECO:0000256" key="5">
    <source>
        <dbReference type="ARBA" id="ARBA00023136"/>
    </source>
</evidence>
<comment type="subcellular location">
    <subcellularLocation>
        <location evidence="1 7">Cell outer membrane</location>
        <topology evidence="1 7">Multi-pass membrane protein</topology>
    </subcellularLocation>
</comment>
<dbReference type="AlphaFoldDB" id="A0A3N0EKX8"/>
<keyword evidence="11" id="KW-1185">Reference proteome</keyword>
<evidence type="ECO:0000256" key="4">
    <source>
        <dbReference type="ARBA" id="ARBA00022692"/>
    </source>
</evidence>
<dbReference type="SUPFAM" id="SSF49464">
    <property type="entry name" value="Carboxypeptidase regulatory domain-like"/>
    <property type="match status" value="1"/>
</dbReference>
<organism evidence="10 11">
    <name type="scientific">Sinomicrobium pectinilyticum</name>
    <dbReference type="NCBI Taxonomy" id="1084421"/>
    <lineage>
        <taxon>Bacteria</taxon>
        <taxon>Pseudomonadati</taxon>
        <taxon>Bacteroidota</taxon>
        <taxon>Flavobacteriia</taxon>
        <taxon>Flavobacteriales</taxon>
        <taxon>Flavobacteriaceae</taxon>
        <taxon>Sinomicrobium</taxon>
    </lineage>
</organism>
<evidence type="ECO:0000256" key="1">
    <source>
        <dbReference type="ARBA" id="ARBA00004571"/>
    </source>
</evidence>
<comment type="similarity">
    <text evidence="7">Belongs to the TonB-dependent receptor family.</text>
</comment>
<feature type="region of interest" description="Disordered" evidence="8">
    <location>
        <begin position="469"/>
        <end position="488"/>
    </location>
</feature>
<feature type="domain" description="TonB-dependent receptor plug" evidence="9">
    <location>
        <begin position="113"/>
        <end position="235"/>
    </location>
</feature>
<dbReference type="Proteomes" id="UP000267469">
    <property type="component" value="Unassembled WGS sequence"/>
</dbReference>
<evidence type="ECO:0000259" key="9">
    <source>
        <dbReference type="Pfam" id="PF07715"/>
    </source>
</evidence>
<gene>
    <name evidence="10" type="ORF">ED312_08685</name>
</gene>
<dbReference type="Gene3D" id="2.40.170.20">
    <property type="entry name" value="TonB-dependent receptor, beta-barrel domain"/>
    <property type="match status" value="1"/>
</dbReference>
<dbReference type="Pfam" id="PF13715">
    <property type="entry name" value="CarbopepD_reg_2"/>
    <property type="match status" value="1"/>
</dbReference>
<dbReference type="Gene3D" id="2.170.130.10">
    <property type="entry name" value="TonB-dependent receptor, plug domain"/>
    <property type="match status" value="1"/>
</dbReference>
<dbReference type="OrthoDB" id="9768177at2"/>